<dbReference type="SUPFAM" id="SSF49785">
    <property type="entry name" value="Galactose-binding domain-like"/>
    <property type="match status" value="1"/>
</dbReference>
<comment type="caution">
    <text evidence="3">The sequence shown here is derived from an EMBL/GenBank/DDBJ whole genome shotgun (WGS) entry which is preliminary data.</text>
</comment>
<dbReference type="RefSeq" id="WP_110251344.1">
    <property type="nucleotide sequence ID" value="NZ_QJJR01000006.1"/>
</dbReference>
<protein>
    <submittedName>
        <fullName evidence="3">Sialate O-acetylesterase</fullName>
    </submittedName>
</protein>
<dbReference type="PANTHER" id="PTHR22901:SF0">
    <property type="entry name" value="SIALATE O-ACETYLESTERASE"/>
    <property type="match status" value="1"/>
</dbReference>
<dbReference type="AlphaFoldDB" id="A0A2V3W9F5"/>
<dbReference type="Proteomes" id="UP000247922">
    <property type="component" value="Unassembled WGS sequence"/>
</dbReference>
<evidence type="ECO:0000313" key="3">
    <source>
        <dbReference type="EMBL" id="PXW91007.1"/>
    </source>
</evidence>
<accession>A0A2V3W9F5</accession>
<dbReference type="Pfam" id="PF03629">
    <property type="entry name" value="SASA"/>
    <property type="match status" value="2"/>
</dbReference>
<dbReference type="PANTHER" id="PTHR22901">
    <property type="entry name" value="SIALATE O-ACETYLESTERASE"/>
    <property type="match status" value="1"/>
</dbReference>
<dbReference type="Gene3D" id="3.40.50.1110">
    <property type="entry name" value="SGNH hydrolase"/>
    <property type="match status" value="2"/>
</dbReference>
<dbReference type="GO" id="GO:0001681">
    <property type="term" value="F:sialate O-acetylesterase activity"/>
    <property type="evidence" value="ECO:0007669"/>
    <property type="project" value="InterPro"/>
</dbReference>
<evidence type="ECO:0000313" key="4">
    <source>
        <dbReference type="Proteomes" id="UP000247922"/>
    </source>
</evidence>
<organism evidence="3 4">
    <name type="scientific">Streptohalobacillus salinus</name>
    <dbReference type="NCBI Taxonomy" id="621096"/>
    <lineage>
        <taxon>Bacteria</taxon>
        <taxon>Bacillati</taxon>
        <taxon>Bacillota</taxon>
        <taxon>Bacilli</taxon>
        <taxon>Bacillales</taxon>
        <taxon>Bacillaceae</taxon>
        <taxon>Streptohalobacillus</taxon>
    </lineage>
</organism>
<reference evidence="3 4" key="1">
    <citation type="submission" date="2018-05" db="EMBL/GenBank/DDBJ databases">
        <title>Genomic Encyclopedia of Type Strains, Phase IV (KMG-IV): sequencing the most valuable type-strain genomes for metagenomic binning, comparative biology and taxonomic classification.</title>
        <authorList>
            <person name="Goeker M."/>
        </authorList>
    </citation>
    <scope>NUCLEOTIDE SEQUENCE [LARGE SCALE GENOMIC DNA]</scope>
    <source>
        <strain evidence="3 4">DSM 22440</strain>
    </source>
</reference>
<dbReference type="InterPro" id="IPR008979">
    <property type="entry name" value="Galactose-bd-like_sf"/>
</dbReference>
<name>A0A2V3W9F5_9BACI</name>
<sequence>MMQLSKIIGNGMVIKHDAPFELQGVTEPLLPVIVTTEMKSYEVTADEWGDFAVTLDPFPVGGPYRLTIVGDETVEIEDILSGEVFLLGGQSNMELPLNRTLDLFKDLLIDVNEPSIRQFQMPQVFDFNEPRTMLEEGCWEKAVSSAHYQFSAIGYFFAQERYQETGIPIGLIQAAVGGTPIEAWLSEGKLRALELPIEALEKSKDQAYLAALTTANNTRETEWYHALNATDLGLIEHWYTQTDALFASARPFHVPQSFSETPLDNFFGAVWFIKTFEVSAETINHVFLKLGTLIDADEVFLNGVSIGKTDYKYPPRRYPVPKELLKTGENQLVIRLIVNQSTGGFVEDMPYHFEVNHDIIDLTGTWYYKVGTKTEALLPPTFVRNFPVGLYNAMIAPLSSYPIDAVLFYQGESNTDEPIGYHKKFRAMVEDFRDLWQEGSLPFFYVQLANLRTGNDTVESYWSLLRDEQRQALEMPHVYMTTTIDVGEANDLHPQDKRTVALRLLQAFRFHKGQSLTPMGPLINRVVEQSNQLTLSFDYVDRALRVNGEQLCGFELNVDGEWLPTQAETKGALVCIMKPKTGRVNAVRYAWKDNPSEANLYNHAGLPASPFQINVNQL</sequence>
<feature type="domain" description="Sialate O-acetylesterase" evidence="2">
    <location>
        <begin position="390"/>
        <end position="499"/>
    </location>
</feature>
<feature type="domain" description="Sialate O-acetylesterase" evidence="2">
    <location>
        <begin position="83"/>
        <end position="189"/>
    </location>
</feature>
<gene>
    <name evidence="3" type="ORF">DES38_10641</name>
</gene>
<dbReference type="SUPFAM" id="SSF52266">
    <property type="entry name" value="SGNH hydrolase"/>
    <property type="match status" value="1"/>
</dbReference>
<proteinExistence type="predicted"/>
<evidence type="ECO:0000256" key="1">
    <source>
        <dbReference type="ARBA" id="ARBA00022801"/>
    </source>
</evidence>
<dbReference type="OrthoDB" id="9762066at2"/>
<dbReference type="InterPro" id="IPR005181">
    <property type="entry name" value="SASA"/>
</dbReference>
<dbReference type="GO" id="GO:0005975">
    <property type="term" value="P:carbohydrate metabolic process"/>
    <property type="evidence" value="ECO:0007669"/>
    <property type="project" value="TreeGrafter"/>
</dbReference>
<keyword evidence="1" id="KW-0378">Hydrolase</keyword>
<dbReference type="EMBL" id="QJJR01000006">
    <property type="protein sequence ID" value="PXW91007.1"/>
    <property type="molecule type" value="Genomic_DNA"/>
</dbReference>
<dbReference type="InterPro" id="IPR036514">
    <property type="entry name" value="SGNH_hydro_sf"/>
</dbReference>
<dbReference type="InterPro" id="IPR039329">
    <property type="entry name" value="SIAE"/>
</dbReference>
<evidence type="ECO:0000259" key="2">
    <source>
        <dbReference type="Pfam" id="PF03629"/>
    </source>
</evidence>
<keyword evidence="4" id="KW-1185">Reference proteome</keyword>